<organism evidence="1 4">
    <name type="scientific">Helicobacter muridarum</name>
    <dbReference type="NCBI Taxonomy" id="216"/>
    <lineage>
        <taxon>Bacteria</taxon>
        <taxon>Pseudomonadati</taxon>
        <taxon>Campylobacterota</taxon>
        <taxon>Epsilonproteobacteria</taxon>
        <taxon>Campylobacterales</taxon>
        <taxon>Helicobacteraceae</taxon>
        <taxon>Helicobacter</taxon>
    </lineage>
</organism>
<dbReference type="Gene3D" id="3.20.20.370">
    <property type="entry name" value="Glycoside hydrolase/deacetylase"/>
    <property type="match status" value="1"/>
</dbReference>
<dbReference type="OrthoDB" id="9784811at2"/>
<dbReference type="EMBL" id="JRPD02000008">
    <property type="protein sequence ID" value="TLE00327.1"/>
    <property type="molecule type" value="Genomic_DNA"/>
</dbReference>
<dbReference type="PANTHER" id="PTHR30105">
    <property type="entry name" value="UNCHARACTERIZED YIBQ-RELATED"/>
    <property type="match status" value="1"/>
</dbReference>
<dbReference type="PANTHER" id="PTHR30105:SF2">
    <property type="entry name" value="DIVERGENT POLYSACCHARIDE DEACETYLASE SUPERFAMILY"/>
    <property type="match status" value="1"/>
</dbReference>
<reference evidence="2 3" key="1">
    <citation type="journal article" date="2014" name="Genome Announc.">
        <title>Draft genome sequences of eight enterohepatic helicobacter species isolated from both laboratory and wild rodents.</title>
        <authorList>
            <person name="Sheh A."/>
            <person name="Shen Z."/>
            <person name="Fox J.G."/>
        </authorList>
    </citation>
    <scope>NUCLEOTIDE SEQUENCE [LARGE SCALE GENOMIC DNA]</scope>
    <source>
        <strain evidence="2 3">ST1</strain>
    </source>
</reference>
<evidence type="ECO:0000313" key="2">
    <source>
        <dbReference type="EMBL" id="TLE00327.1"/>
    </source>
</evidence>
<proteinExistence type="predicted"/>
<dbReference type="GO" id="GO:0005975">
    <property type="term" value="P:carbohydrate metabolic process"/>
    <property type="evidence" value="ECO:0007669"/>
    <property type="project" value="InterPro"/>
</dbReference>
<name>A0A377PSK1_9HELI</name>
<dbReference type="Proteomes" id="UP000255139">
    <property type="component" value="Unassembled WGS sequence"/>
</dbReference>
<dbReference type="SUPFAM" id="SSF88713">
    <property type="entry name" value="Glycoside hydrolase/deacetylase"/>
    <property type="match status" value="1"/>
</dbReference>
<accession>A0A377PSK1</accession>
<reference evidence="1 4" key="2">
    <citation type="submission" date="2018-06" db="EMBL/GenBank/DDBJ databases">
        <authorList>
            <consortium name="Pathogen Informatics"/>
            <person name="Doyle S."/>
        </authorList>
    </citation>
    <scope>NUCLEOTIDE SEQUENCE [LARGE SCALE GENOMIC DNA]</scope>
    <source>
        <strain evidence="1 4">NCTC12714</strain>
    </source>
</reference>
<dbReference type="EMBL" id="UGJE01000002">
    <property type="protein sequence ID" value="STQ85826.1"/>
    <property type="molecule type" value="Genomic_DNA"/>
</dbReference>
<gene>
    <name evidence="2" type="ORF">LS73_004895</name>
    <name evidence="1" type="ORF">NCTC12714_00614</name>
</gene>
<dbReference type="InterPro" id="IPR006837">
    <property type="entry name" value="Divergent_DAC"/>
</dbReference>
<dbReference type="AlphaFoldDB" id="A0A377PSK1"/>
<protein>
    <submittedName>
        <fullName evidence="1">Divergent polysaccharide deacetylase</fullName>
    </submittedName>
</protein>
<dbReference type="Pfam" id="PF04748">
    <property type="entry name" value="Polysacc_deac_2"/>
    <property type="match status" value="1"/>
</dbReference>
<evidence type="ECO:0000313" key="1">
    <source>
        <dbReference type="EMBL" id="STQ85826.1"/>
    </source>
</evidence>
<dbReference type="InterPro" id="IPR011330">
    <property type="entry name" value="Glyco_hydro/deAcase_b/a-brl"/>
</dbReference>
<dbReference type="Proteomes" id="UP000029922">
    <property type="component" value="Unassembled WGS sequence"/>
</dbReference>
<evidence type="ECO:0000313" key="3">
    <source>
        <dbReference type="Proteomes" id="UP000029922"/>
    </source>
</evidence>
<sequence length="88" mass="10146">MEKLLNVLDKHGIIFVDSKTSSSDVIKNLYQIRNQVYIQRDIFLDNQSNSESILEQLEKALNLANKSGFAIVIEHQAKYTECIKTIFK</sequence>
<keyword evidence="4" id="KW-1185">Reference proteome</keyword>
<evidence type="ECO:0000313" key="4">
    <source>
        <dbReference type="Proteomes" id="UP000255139"/>
    </source>
</evidence>